<dbReference type="EMBL" id="JABEZX010155577">
    <property type="protein sequence ID" value="MBA0575322.1"/>
    <property type="molecule type" value="Genomic_DNA"/>
</dbReference>
<proteinExistence type="predicted"/>
<name>A0A7J8NEP6_9ROSI</name>
<evidence type="ECO:0000313" key="3">
    <source>
        <dbReference type="EMBL" id="MBA0575322.1"/>
    </source>
</evidence>
<feature type="compositionally biased region" description="Basic and acidic residues" evidence="2">
    <location>
        <begin position="354"/>
        <end position="364"/>
    </location>
</feature>
<reference evidence="3 4" key="1">
    <citation type="journal article" date="2019" name="Genome Biol. Evol.">
        <title>Insights into the evolution of the New World diploid cottons (Gossypium, subgenus Houzingenia) based on genome sequencing.</title>
        <authorList>
            <person name="Grover C.E."/>
            <person name="Arick M.A. 2nd"/>
            <person name="Thrash A."/>
            <person name="Conover J.L."/>
            <person name="Sanders W.S."/>
            <person name="Peterson D.G."/>
            <person name="Frelichowski J.E."/>
            <person name="Scheffler J.A."/>
            <person name="Scheffler B.E."/>
            <person name="Wendel J.F."/>
        </authorList>
    </citation>
    <scope>NUCLEOTIDE SEQUENCE [LARGE SCALE GENOMIC DNA]</scope>
    <source>
        <strain evidence="3">157</strain>
        <tissue evidence="3">Leaf</tissue>
    </source>
</reference>
<evidence type="ECO:0000256" key="2">
    <source>
        <dbReference type="SAM" id="MobiDB-lite"/>
    </source>
</evidence>
<evidence type="ECO:0000256" key="1">
    <source>
        <dbReference type="SAM" id="Coils"/>
    </source>
</evidence>
<evidence type="ECO:0000313" key="4">
    <source>
        <dbReference type="Proteomes" id="UP000593572"/>
    </source>
</evidence>
<dbReference type="Proteomes" id="UP000593572">
    <property type="component" value="Unassembled WGS sequence"/>
</dbReference>
<feature type="non-terminal residue" evidence="3">
    <location>
        <position position="1"/>
    </location>
</feature>
<dbReference type="AlphaFoldDB" id="A0A7J8NEP6"/>
<feature type="region of interest" description="Disordered" evidence="2">
    <location>
        <begin position="387"/>
        <end position="437"/>
    </location>
</feature>
<protein>
    <submittedName>
        <fullName evidence="3">Uncharacterized protein</fullName>
    </submittedName>
</protein>
<comment type="caution">
    <text evidence="3">The sequence shown here is derived from an EMBL/GenBank/DDBJ whole genome shotgun (WGS) entry which is preliminary data.</text>
</comment>
<gene>
    <name evidence="3" type="ORF">Golob_024015</name>
</gene>
<feature type="coiled-coil region" evidence="1">
    <location>
        <begin position="288"/>
        <end position="319"/>
    </location>
</feature>
<feature type="region of interest" description="Disordered" evidence="2">
    <location>
        <begin position="346"/>
        <end position="371"/>
    </location>
</feature>
<accession>A0A7J8NEP6</accession>
<organism evidence="3 4">
    <name type="scientific">Gossypium lobatum</name>
    <dbReference type="NCBI Taxonomy" id="34289"/>
    <lineage>
        <taxon>Eukaryota</taxon>
        <taxon>Viridiplantae</taxon>
        <taxon>Streptophyta</taxon>
        <taxon>Embryophyta</taxon>
        <taxon>Tracheophyta</taxon>
        <taxon>Spermatophyta</taxon>
        <taxon>Magnoliopsida</taxon>
        <taxon>eudicotyledons</taxon>
        <taxon>Gunneridae</taxon>
        <taxon>Pentapetalae</taxon>
        <taxon>rosids</taxon>
        <taxon>malvids</taxon>
        <taxon>Malvales</taxon>
        <taxon>Malvaceae</taxon>
        <taxon>Malvoideae</taxon>
        <taxon>Gossypium</taxon>
    </lineage>
</organism>
<dbReference type="PANTHER" id="PTHR48200:SF1">
    <property type="entry name" value="AMINOTRANSFERASE-LIKE PLANT MOBILE DOMAIN-CONTAINING PROTEIN"/>
    <property type="match status" value="1"/>
</dbReference>
<dbReference type="PANTHER" id="PTHR48200">
    <property type="entry name" value="PROTEIN, PUTATIVE-RELATED"/>
    <property type="match status" value="1"/>
</dbReference>
<keyword evidence="1" id="KW-0175">Coiled coil</keyword>
<sequence length="458" mass="52818">MIPTIEEYAALLRIDNVQLNKIYVKELKPMIFKKKLMKLTGMTDIWAKKQIKKKNEVSCDPWFSLRELVQNYLDVLKIVDLFALAIYRLIVFPKALGHVEVAVVDFFEKLRQGINPKVERTPFHMFSKTFSPLEAHLKKDWPKDITEQHWVSDWVPLLGLWGGVGYVSLMVQRQIDSQQFVPVTDGLAQSEFAFTGEGYMKRVRDTANSWRKIYLMELALYADTITEDYDIWRQRRVKSQLTPSIDVTHQNLFSEEISSELKLKAKAKKEEERVACVIIELRKKSVEYETLSQHLDDLLRALKEKNGQYDRDIHAYERALQEKDIHLGSLINEILKADAQIDAPKSYGCQTQRKNGEDGEDPKRVAKATGQVTTEGERFNGKILRRITRTKGSNGQNDGVDDSLSKRKGTYAEPQSRANQDPLYPPGFTPPHTHITQRGYHRRKTTVLGQHLVQPAHL</sequence>
<keyword evidence="4" id="KW-1185">Reference proteome</keyword>